<gene>
    <name evidence="10 13" type="primary">hisH</name>
    <name evidence="13" type="ORF">EYR15_15900</name>
</gene>
<organism evidence="13 14">
    <name type="scientific">Hansschlegelia quercus</name>
    <dbReference type="NCBI Taxonomy" id="2528245"/>
    <lineage>
        <taxon>Bacteria</taxon>
        <taxon>Pseudomonadati</taxon>
        <taxon>Pseudomonadota</taxon>
        <taxon>Alphaproteobacteria</taxon>
        <taxon>Hyphomicrobiales</taxon>
        <taxon>Methylopilaceae</taxon>
        <taxon>Hansschlegelia</taxon>
    </lineage>
</organism>
<keyword evidence="6 10" id="KW-0368">Histidine biosynthesis</keyword>
<comment type="subunit">
    <text evidence="2 10">Heterodimer of HisH and HisF.</text>
</comment>
<accession>A0A4Q9GFR3</accession>
<evidence type="ECO:0000256" key="2">
    <source>
        <dbReference type="ARBA" id="ARBA00011152"/>
    </source>
</evidence>
<evidence type="ECO:0000259" key="12">
    <source>
        <dbReference type="Pfam" id="PF00117"/>
    </source>
</evidence>
<keyword evidence="4 10" id="KW-0378">Hydrolase</keyword>
<protein>
    <recommendedName>
        <fullName evidence="10">Imidazole glycerol phosphate synthase subunit HisH</fullName>
        <ecNumber evidence="10">4.3.2.10</ecNumber>
    </recommendedName>
    <alternativeName>
        <fullName evidence="10">IGP synthase glutaminase subunit</fullName>
        <ecNumber evidence="10">3.5.1.2</ecNumber>
    </alternativeName>
    <alternativeName>
        <fullName evidence="10">IGP synthase subunit HisH</fullName>
    </alternativeName>
    <alternativeName>
        <fullName evidence="10">ImGP synthase subunit HisH</fullName>
        <shortName evidence="10">IGPS subunit HisH</shortName>
    </alternativeName>
</protein>
<dbReference type="HAMAP" id="MF_00278">
    <property type="entry name" value="HisH"/>
    <property type="match status" value="1"/>
</dbReference>
<proteinExistence type="inferred from homology"/>
<reference evidence="13 14" key="1">
    <citation type="submission" date="2019-02" db="EMBL/GenBank/DDBJ databases">
        <title>Hansschlegelia quercus sp. nov., a novel methylotrophic bacterium from buds of oak (Quercus robur L.).</title>
        <authorList>
            <person name="Agafonova N.V."/>
            <person name="Kaparullina E.N."/>
            <person name="Grouzdev D.S."/>
            <person name="Doronina N.V."/>
        </authorList>
    </citation>
    <scope>NUCLEOTIDE SEQUENCE [LARGE SCALE GENOMIC DNA]</scope>
    <source>
        <strain evidence="13 14">Dub</strain>
    </source>
</reference>
<dbReference type="EMBL" id="SIUB01000010">
    <property type="protein sequence ID" value="TBN47638.1"/>
    <property type="molecule type" value="Genomic_DNA"/>
</dbReference>
<keyword evidence="7 10" id="KW-0456">Lyase</keyword>
<dbReference type="UniPathway" id="UPA00031">
    <property type="reaction ID" value="UER00010"/>
</dbReference>
<dbReference type="EC" id="4.3.2.10" evidence="10"/>
<comment type="subcellular location">
    <subcellularLocation>
        <location evidence="10">Cytoplasm</location>
    </subcellularLocation>
</comment>
<dbReference type="PROSITE" id="PS51273">
    <property type="entry name" value="GATASE_TYPE_1"/>
    <property type="match status" value="1"/>
</dbReference>
<feature type="active site" evidence="10 11">
    <location>
        <position position="193"/>
    </location>
</feature>
<dbReference type="AlphaFoldDB" id="A0A4Q9GFR3"/>
<feature type="active site" description="Nucleophile" evidence="10 11">
    <location>
        <position position="83"/>
    </location>
</feature>
<dbReference type="InterPro" id="IPR029062">
    <property type="entry name" value="Class_I_gatase-like"/>
</dbReference>
<dbReference type="CDD" id="cd01748">
    <property type="entry name" value="GATase1_IGP_Synthase"/>
    <property type="match status" value="1"/>
</dbReference>
<evidence type="ECO:0000256" key="6">
    <source>
        <dbReference type="ARBA" id="ARBA00023102"/>
    </source>
</evidence>
<keyword evidence="14" id="KW-1185">Reference proteome</keyword>
<evidence type="ECO:0000256" key="1">
    <source>
        <dbReference type="ARBA" id="ARBA00005091"/>
    </source>
</evidence>
<dbReference type="OrthoDB" id="9807137at2"/>
<dbReference type="Gene3D" id="3.40.50.880">
    <property type="match status" value="1"/>
</dbReference>
<dbReference type="PANTHER" id="PTHR42701:SF1">
    <property type="entry name" value="IMIDAZOLE GLYCEROL PHOSPHATE SYNTHASE SUBUNIT HISH"/>
    <property type="match status" value="1"/>
</dbReference>
<evidence type="ECO:0000256" key="7">
    <source>
        <dbReference type="ARBA" id="ARBA00023239"/>
    </source>
</evidence>
<evidence type="ECO:0000256" key="11">
    <source>
        <dbReference type="PIRSR" id="PIRSR000495-1"/>
    </source>
</evidence>
<dbReference type="GO" id="GO:0000107">
    <property type="term" value="F:imidazoleglycerol-phosphate synthase activity"/>
    <property type="evidence" value="ECO:0007669"/>
    <property type="project" value="UniProtKB-UniRule"/>
</dbReference>
<feature type="domain" description="Glutamine amidotransferase" evidence="12">
    <location>
        <begin position="5"/>
        <end position="207"/>
    </location>
</feature>
<dbReference type="NCBIfam" id="TIGR01855">
    <property type="entry name" value="IMP_synth_hisH"/>
    <property type="match status" value="1"/>
</dbReference>
<comment type="pathway">
    <text evidence="1 10">Amino-acid biosynthesis; L-histidine biosynthesis; L-histidine from 5-phospho-alpha-D-ribose 1-diphosphate: step 5/9.</text>
</comment>
<dbReference type="GO" id="GO:0005737">
    <property type="term" value="C:cytoplasm"/>
    <property type="evidence" value="ECO:0007669"/>
    <property type="project" value="UniProtKB-SubCell"/>
</dbReference>
<dbReference type="EC" id="3.5.1.2" evidence="10"/>
<dbReference type="InterPro" id="IPR017926">
    <property type="entry name" value="GATASE"/>
</dbReference>
<comment type="function">
    <text evidence="10">IGPS catalyzes the conversion of PRFAR and glutamine to IGP, AICAR and glutamate. The HisH subunit catalyzes the hydrolysis of glutamine to glutamate and ammonia as part of the synthesis of IGP and AICAR. The resulting ammonia molecule is channeled to the active site of HisF.</text>
</comment>
<evidence type="ECO:0000256" key="5">
    <source>
        <dbReference type="ARBA" id="ARBA00022962"/>
    </source>
</evidence>
<comment type="caution">
    <text evidence="13">The sequence shown here is derived from an EMBL/GenBank/DDBJ whole genome shotgun (WGS) entry which is preliminary data.</text>
</comment>
<evidence type="ECO:0000256" key="3">
    <source>
        <dbReference type="ARBA" id="ARBA00022605"/>
    </source>
</evidence>
<comment type="catalytic activity">
    <reaction evidence="9 10">
        <text>L-glutamine + H2O = L-glutamate + NH4(+)</text>
        <dbReference type="Rhea" id="RHEA:15889"/>
        <dbReference type="ChEBI" id="CHEBI:15377"/>
        <dbReference type="ChEBI" id="CHEBI:28938"/>
        <dbReference type="ChEBI" id="CHEBI:29985"/>
        <dbReference type="ChEBI" id="CHEBI:58359"/>
        <dbReference type="EC" id="3.5.1.2"/>
    </reaction>
</comment>
<name>A0A4Q9GFR3_9HYPH</name>
<dbReference type="RefSeq" id="WP_131004556.1">
    <property type="nucleotide sequence ID" value="NZ_JBHSZR010000006.1"/>
</dbReference>
<dbReference type="GO" id="GO:0004359">
    <property type="term" value="F:glutaminase activity"/>
    <property type="evidence" value="ECO:0007669"/>
    <property type="project" value="UniProtKB-EC"/>
</dbReference>
<comment type="catalytic activity">
    <reaction evidence="8 10">
        <text>5-[(5-phospho-1-deoxy-D-ribulos-1-ylimino)methylamino]-1-(5-phospho-beta-D-ribosyl)imidazole-4-carboxamide + L-glutamine = D-erythro-1-(imidazol-4-yl)glycerol 3-phosphate + 5-amino-1-(5-phospho-beta-D-ribosyl)imidazole-4-carboxamide + L-glutamate + H(+)</text>
        <dbReference type="Rhea" id="RHEA:24793"/>
        <dbReference type="ChEBI" id="CHEBI:15378"/>
        <dbReference type="ChEBI" id="CHEBI:29985"/>
        <dbReference type="ChEBI" id="CHEBI:58278"/>
        <dbReference type="ChEBI" id="CHEBI:58359"/>
        <dbReference type="ChEBI" id="CHEBI:58475"/>
        <dbReference type="ChEBI" id="CHEBI:58525"/>
        <dbReference type="EC" id="4.3.2.10"/>
    </reaction>
</comment>
<keyword evidence="5 10" id="KW-0315">Glutamine amidotransferase</keyword>
<keyword evidence="3 10" id="KW-0028">Amino-acid biosynthesis</keyword>
<dbReference type="Pfam" id="PF00117">
    <property type="entry name" value="GATase"/>
    <property type="match status" value="1"/>
</dbReference>
<dbReference type="PIRSF" id="PIRSF000495">
    <property type="entry name" value="Amidotransf_hisH"/>
    <property type="match status" value="1"/>
</dbReference>
<dbReference type="GO" id="GO:0016829">
    <property type="term" value="F:lyase activity"/>
    <property type="evidence" value="ECO:0007669"/>
    <property type="project" value="UniProtKB-KW"/>
</dbReference>
<evidence type="ECO:0000256" key="10">
    <source>
        <dbReference type="HAMAP-Rule" id="MF_00278"/>
    </source>
</evidence>
<evidence type="ECO:0000256" key="4">
    <source>
        <dbReference type="ARBA" id="ARBA00022801"/>
    </source>
</evidence>
<evidence type="ECO:0000313" key="14">
    <source>
        <dbReference type="Proteomes" id="UP000291613"/>
    </source>
</evidence>
<feature type="active site" evidence="10 11">
    <location>
        <position position="191"/>
    </location>
</feature>
<evidence type="ECO:0000256" key="8">
    <source>
        <dbReference type="ARBA" id="ARBA00047838"/>
    </source>
</evidence>
<dbReference type="InterPro" id="IPR010139">
    <property type="entry name" value="Imidazole-glycPsynth_HisH"/>
</dbReference>
<dbReference type="GO" id="GO:0000105">
    <property type="term" value="P:L-histidine biosynthetic process"/>
    <property type="evidence" value="ECO:0007669"/>
    <property type="project" value="UniProtKB-UniRule"/>
</dbReference>
<evidence type="ECO:0000313" key="13">
    <source>
        <dbReference type="EMBL" id="TBN47638.1"/>
    </source>
</evidence>
<dbReference type="PANTHER" id="PTHR42701">
    <property type="entry name" value="IMIDAZOLE GLYCEROL PHOSPHATE SYNTHASE SUBUNIT HISH"/>
    <property type="match status" value="1"/>
</dbReference>
<sequence>MTIAVVDYGAGNLRSVEKALLRAGGQDVVVTSDPDVVAKADRIVLPGDGAFPDCRAALAHASGVGEALDEAVRTRGKPFLGICIGMQMLADVGEEFETTEGLGWIPGRVVRIEPGDDRLKVPHMGWNTLRAHRDHKLIGGLPLGESGLHAYFLHAFHLTPDDRDDVVADAAYGGEVTALVARGNVAGVQFHPEKSQRLGIALLKNFVEWRP</sequence>
<evidence type="ECO:0000256" key="9">
    <source>
        <dbReference type="ARBA" id="ARBA00049534"/>
    </source>
</evidence>
<dbReference type="SUPFAM" id="SSF52317">
    <property type="entry name" value="Class I glutamine amidotransferase-like"/>
    <property type="match status" value="1"/>
</dbReference>
<keyword evidence="10" id="KW-0963">Cytoplasm</keyword>
<dbReference type="Proteomes" id="UP000291613">
    <property type="component" value="Unassembled WGS sequence"/>
</dbReference>